<comment type="subcellular location">
    <subcellularLocation>
        <location evidence="1">Membrane</location>
        <topology evidence="1">Multi-pass membrane protein</topology>
    </subcellularLocation>
</comment>
<dbReference type="EMBL" id="JBDIVE010000001">
    <property type="protein sequence ID" value="MEN3067102.1"/>
    <property type="molecule type" value="Genomic_DNA"/>
</dbReference>
<dbReference type="Proteomes" id="UP001410394">
    <property type="component" value="Unassembled WGS sequence"/>
</dbReference>
<keyword evidence="9" id="KW-1185">Reference proteome</keyword>
<feature type="transmembrane region" description="Helical" evidence="6">
    <location>
        <begin position="119"/>
        <end position="136"/>
    </location>
</feature>
<comment type="similarity">
    <text evidence="2">Belongs to the EamA transporter family.</text>
</comment>
<keyword evidence="4 6" id="KW-1133">Transmembrane helix</keyword>
<dbReference type="RefSeq" id="WP_345917870.1">
    <property type="nucleotide sequence ID" value="NZ_JBDIVE010000001.1"/>
</dbReference>
<evidence type="ECO:0000259" key="7">
    <source>
        <dbReference type="Pfam" id="PF00892"/>
    </source>
</evidence>
<evidence type="ECO:0000256" key="2">
    <source>
        <dbReference type="ARBA" id="ARBA00007362"/>
    </source>
</evidence>
<sequence length="293" mass="31044">MSNLLLYALSSLIWGSTWLAITFQLGSVPPSASVGFRFVLAGAILLLLSWLRGERWRGSGRDLGYTVLQGLLLFGVSYICVYEAETAMSSGLMAVLNSSMMLFNLLGMRLVFGKRFERRALAGAALGMLGIVLVFWPEVAGMRNAASLHGIAFGLLAAVLGSVGNLLAQRNHNAALPLLPSTALAMLVGGASALLITAALGLPLQFDWRPAYLGSLLYLSIFGSIIAFLSYFTLMGRIGAGRAGYIAVLVPILALLLSAGFEGFVWRGWTLAGIACAVLGNVLMLRAPAAESR</sequence>
<protein>
    <submittedName>
        <fullName evidence="8">EamA family transporter</fullName>
    </submittedName>
</protein>
<evidence type="ECO:0000313" key="9">
    <source>
        <dbReference type="Proteomes" id="UP001410394"/>
    </source>
</evidence>
<dbReference type="Pfam" id="PF00892">
    <property type="entry name" value="EamA"/>
    <property type="match status" value="2"/>
</dbReference>
<feature type="transmembrane region" description="Helical" evidence="6">
    <location>
        <begin position="244"/>
        <end position="261"/>
    </location>
</feature>
<feature type="domain" description="EamA" evidence="7">
    <location>
        <begin position="4"/>
        <end position="135"/>
    </location>
</feature>
<dbReference type="InterPro" id="IPR000620">
    <property type="entry name" value="EamA_dom"/>
</dbReference>
<feature type="transmembrane region" description="Helical" evidence="6">
    <location>
        <begin position="148"/>
        <end position="168"/>
    </location>
</feature>
<gene>
    <name evidence="8" type="ORF">ABDB84_01355</name>
</gene>
<keyword evidence="3 6" id="KW-0812">Transmembrane</keyword>
<keyword evidence="5 6" id="KW-0472">Membrane</keyword>
<feature type="transmembrane region" description="Helical" evidence="6">
    <location>
        <begin position="63"/>
        <end position="84"/>
    </location>
</feature>
<evidence type="ECO:0000256" key="3">
    <source>
        <dbReference type="ARBA" id="ARBA00022692"/>
    </source>
</evidence>
<dbReference type="PANTHER" id="PTHR32322">
    <property type="entry name" value="INNER MEMBRANE TRANSPORTER"/>
    <property type="match status" value="1"/>
</dbReference>
<evidence type="ECO:0000256" key="6">
    <source>
        <dbReference type="SAM" id="Phobius"/>
    </source>
</evidence>
<comment type="caution">
    <text evidence="8">The sequence shown here is derived from an EMBL/GenBank/DDBJ whole genome shotgun (WGS) entry which is preliminary data.</text>
</comment>
<evidence type="ECO:0000256" key="1">
    <source>
        <dbReference type="ARBA" id="ARBA00004141"/>
    </source>
</evidence>
<evidence type="ECO:0000256" key="5">
    <source>
        <dbReference type="ARBA" id="ARBA00023136"/>
    </source>
</evidence>
<accession>A0ABU9YTT4</accession>
<feature type="domain" description="EamA" evidence="7">
    <location>
        <begin position="150"/>
        <end position="285"/>
    </location>
</feature>
<proteinExistence type="inferred from homology"/>
<dbReference type="PANTHER" id="PTHR32322:SF2">
    <property type="entry name" value="EAMA DOMAIN-CONTAINING PROTEIN"/>
    <property type="match status" value="1"/>
</dbReference>
<organism evidence="8 9">
    <name type="scientific">Uliginosibacterium sediminicola</name>
    <dbReference type="NCBI Taxonomy" id="2024550"/>
    <lineage>
        <taxon>Bacteria</taxon>
        <taxon>Pseudomonadati</taxon>
        <taxon>Pseudomonadota</taxon>
        <taxon>Betaproteobacteria</taxon>
        <taxon>Rhodocyclales</taxon>
        <taxon>Zoogloeaceae</taxon>
        <taxon>Uliginosibacterium</taxon>
    </lineage>
</organism>
<dbReference type="InterPro" id="IPR037185">
    <property type="entry name" value="EmrE-like"/>
</dbReference>
<dbReference type="InterPro" id="IPR050638">
    <property type="entry name" value="AA-Vitamin_Transporters"/>
</dbReference>
<feature type="transmembrane region" description="Helical" evidence="6">
    <location>
        <begin position="90"/>
        <end position="112"/>
    </location>
</feature>
<dbReference type="SUPFAM" id="SSF103481">
    <property type="entry name" value="Multidrug resistance efflux transporter EmrE"/>
    <property type="match status" value="2"/>
</dbReference>
<name>A0ABU9YTT4_9RHOO</name>
<feature type="transmembrane region" description="Helical" evidence="6">
    <location>
        <begin position="267"/>
        <end position="285"/>
    </location>
</feature>
<feature type="transmembrane region" description="Helical" evidence="6">
    <location>
        <begin position="32"/>
        <end position="51"/>
    </location>
</feature>
<feature type="transmembrane region" description="Helical" evidence="6">
    <location>
        <begin position="175"/>
        <end position="200"/>
    </location>
</feature>
<feature type="transmembrane region" description="Helical" evidence="6">
    <location>
        <begin position="212"/>
        <end position="232"/>
    </location>
</feature>
<evidence type="ECO:0000313" key="8">
    <source>
        <dbReference type="EMBL" id="MEN3067102.1"/>
    </source>
</evidence>
<reference evidence="8 9" key="1">
    <citation type="journal article" date="2018" name="Int. J. Syst. Evol. Microbiol.">
        <title>Uliginosibacterium sediminicola sp. nov., isolated from freshwater sediment.</title>
        <authorList>
            <person name="Hwang W.M."/>
            <person name="Kim S.M."/>
            <person name="Kang K."/>
            <person name="Ahn T.Y."/>
        </authorList>
    </citation>
    <scope>NUCLEOTIDE SEQUENCE [LARGE SCALE GENOMIC DNA]</scope>
    <source>
        <strain evidence="8 9">M1-21</strain>
    </source>
</reference>
<evidence type="ECO:0000256" key="4">
    <source>
        <dbReference type="ARBA" id="ARBA00022989"/>
    </source>
</evidence>